<dbReference type="GeneID" id="106744579"/>
<organism evidence="11 15">
    <name type="scientific">Dinoponera quadriceps</name>
    <name type="common">South American ant</name>
    <dbReference type="NCBI Taxonomy" id="609295"/>
    <lineage>
        <taxon>Eukaryota</taxon>
        <taxon>Metazoa</taxon>
        <taxon>Ecdysozoa</taxon>
        <taxon>Arthropoda</taxon>
        <taxon>Hexapoda</taxon>
        <taxon>Insecta</taxon>
        <taxon>Pterygota</taxon>
        <taxon>Neoptera</taxon>
        <taxon>Endopterygota</taxon>
        <taxon>Hymenoptera</taxon>
        <taxon>Apocrita</taxon>
        <taxon>Aculeata</taxon>
        <taxon>Formicoidea</taxon>
        <taxon>Formicidae</taxon>
        <taxon>Ponerinae</taxon>
        <taxon>Ponerini</taxon>
        <taxon>Dinoponera</taxon>
    </lineage>
</organism>
<keyword evidence="3" id="KW-0963">Cytoplasm</keyword>
<dbReference type="RefSeq" id="XP_014474967.1">
    <property type="nucleotide sequence ID" value="XM_014619481.1"/>
</dbReference>
<evidence type="ECO:0000313" key="11">
    <source>
        <dbReference type="Proteomes" id="UP000515204"/>
    </source>
</evidence>
<evidence type="ECO:0000256" key="10">
    <source>
        <dbReference type="SAM" id="Coils"/>
    </source>
</evidence>
<keyword evidence="4" id="KW-0282">Flagellum</keyword>
<evidence type="ECO:0000313" key="12">
    <source>
        <dbReference type="RefSeq" id="XP_014474967.1"/>
    </source>
</evidence>
<keyword evidence="11" id="KW-1185">Reference proteome</keyword>
<dbReference type="RefSeq" id="XP_014474972.1">
    <property type="nucleotide sequence ID" value="XM_014619486.1"/>
</dbReference>
<evidence type="ECO:0000256" key="1">
    <source>
        <dbReference type="ARBA" id="ARBA00004611"/>
    </source>
</evidence>
<comment type="subcellular location">
    <subcellularLocation>
        <location evidence="1">Cytoplasm</location>
        <location evidence="1">Cytoskeleton</location>
        <location evidence="1">Flagellum axoneme</location>
    </subcellularLocation>
</comment>
<accession>A0A6P3X9M9</accession>
<comment type="similarity">
    <text evidence="2">Belongs to the RIB43A family.</text>
</comment>
<evidence type="ECO:0000313" key="18">
    <source>
        <dbReference type="RefSeq" id="XP_014474973.1"/>
    </source>
</evidence>
<keyword evidence="8" id="KW-0966">Cell projection</keyword>
<evidence type="ECO:0000256" key="8">
    <source>
        <dbReference type="ARBA" id="ARBA00023273"/>
    </source>
</evidence>
<feature type="coiled-coil region" evidence="10">
    <location>
        <begin position="96"/>
        <end position="162"/>
    </location>
</feature>
<evidence type="ECO:0000256" key="9">
    <source>
        <dbReference type="ARBA" id="ARBA00046435"/>
    </source>
</evidence>
<evidence type="ECO:0000256" key="2">
    <source>
        <dbReference type="ARBA" id="ARBA00006875"/>
    </source>
</evidence>
<evidence type="ECO:0000313" key="13">
    <source>
        <dbReference type="RefSeq" id="XP_014474968.1"/>
    </source>
</evidence>
<keyword evidence="7" id="KW-0206">Cytoskeleton</keyword>
<evidence type="ECO:0000256" key="4">
    <source>
        <dbReference type="ARBA" id="ARBA00022846"/>
    </source>
</evidence>
<evidence type="ECO:0000256" key="5">
    <source>
        <dbReference type="ARBA" id="ARBA00023054"/>
    </source>
</evidence>
<dbReference type="RefSeq" id="XP_014474973.1">
    <property type="nucleotide sequence ID" value="XM_014619487.1"/>
</dbReference>
<feature type="coiled-coil region" evidence="10">
    <location>
        <begin position="340"/>
        <end position="404"/>
    </location>
</feature>
<dbReference type="RefSeq" id="XP_014474970.1">
    <property type="nucleotide sequence ID" value="XM_014619484.1"/>
</dbReference>
<keyword evidence="6" id="KW-0969">Cilium</keyword>
<evidence type="ECO:0000313" key="15">
    <source>
        <dbReference type="RefSeq" id="XP_014474970.1"/>
    </source>
</evidence>
<dbReference type="OrthoDB" id="429119at2759"/>
<evidence type="ECO:0000313" key="14">
    <source>
        <dbReference type="RefSeq" id="XP_014474969.1"/>
    </source>
</evidence>
<evidence type="ECO:0000256" key="7">
    <source>
        <dbReference type="ARBA" id="ARBA00023212"/>
    </source>
</evidence>
<dbReference type="Pfam" id="PF05914">
    <property type="entry name" value="RIB43A"/>
    <property type="match status" value="1"/>
</dbReference>
<name>A0A6P3X9M9_DINQU</name>
<proteinExistence type="inferred from homology"/>
<dbReference type="Proteomes" id="UP000515204">
    <property type="component" value="Unplaced"/>
</dbReference>
<gene>
    <name evidence="12 13 14 15 16 17 18" type="primary">LOC106744579</name>
</gene>
<evidence type="ECO:0000256" key="6">
    <source>
        <dbReference type="ARBA" id="ARBA00023069"/>
    </source>
</evidence>
<comment type="subunit">
    <text evidence="9">Microtubule inner protein component of sperm flagellar doublet microtubules.</text>
</comment>
<dbReference type="RefSeq" id="XP_014474969.1">
    <property type="nucleotide sequence ID" value="XM_014619483.1"/>
</dbReference>
<dbReference type="PANTHER" id="PTHR14517">
    <property type="entry name" value="RIB43A-RELATED"/>
    <property type="match status" value="1"/>
</dbReference>
<evidence type="ECO:0000313" key="16">
    <source>
        <dbReference type="RefSeq" id="XP_014474971.1"/>
    </source>
</evidence>
<dbReference type="RefSeq" id="XP_014474971.1">
    <property type="nucleotide sequence ID" value="XM_014619485.1"/>
</dbReference>
<dbReference type="InterPro" id="IPR008805">
    <property type="entry name" value="RIB43A"/>
</dbReference>
<feature type="coiled-coil region" evidence="10">
    <location>
        <begin position="218"/>
        <end position="248"/>
    </location>
</feature>
<evidence type="ECO:0000313" key="17">
    <source>
        <dbReference type="RefSeq" id="XP_014474972.1"/>
    </source>
</evidence>
<dbReference type="PANTHER" id="PTHR14517:SF6">
    <property type="entry name" value="RE41410P"/>
    <property type="match status" value="1"/>
</dbReference>
<dbReference type="RefSeq" id="XP_014474968.1">
    <property type="nucleotide sequence ID" value="XM_014619482.1"/>
</dbReference>
<keyword evidence="5 10" id="KW-0175">Coiled coil</keyword>
<sequence length="433" mass="51776">MVTSVWTARPQKLDTCQPRKSGYVLAVLVYITLPRYQESGARLPDFSRKIPAMLKFQHTTPEDLKIAASIEHKRRLEEARKLRIFDPRVRKIGIDKAFLDRQVEEKKRLREQEQAKECQLNEALVRSSQLAAHLERQQEEERRQIHKEIESFRREHQRAEDRRDYDLYDPEALRKSLPLRVDDDDPNLGLASAQKFEGEDPNLHERQEAQKQQMRWWIRRQKEEREAAEKVRREIEEAYQEVILSRDERAATLARMEEECRRRLNEATARFNCALATEQQHRRQCEAVQEEEDNKAEIYNHVTGDFLTEAKEQAESTRGPHRPLVSRYKGMTEDELKVFRNAQLEQIKELQRIKQDEKRMNEDWDRMMTSHLQTAYSYARELEQKKSELNKKIAEENLRMAERQKSHQDYLNRVLYKNIPAAAFYEQFNKSTR</sequence>
<dbReference type="AlphaFoldDB" id="A0A6P3X9M9"/>
<evidence type="ECO:0000256" key="3">
    <source>
        <dbReference type="ARBA" id="ARBA00022490"/>
    </source>
</evidence>
<reference evidence="12 13" key="1">
    <citation type="submission" date="2025-04" db="UniProtKB">
        <authorList>
            <consortium name="RefSeq"/>
        </authorList>
    </citation>
    <scope>IDENTIFICATION</scope>
</reference>
<protein>
    <submittedName>
        <fullName evidence="12 13">RIB43A-like with coiled-coils protein 2 isoform X1</fullName>
    </submittedName>
</protein>
<dbReference type="KEGG" id="dqu:106744579"/>